<feature type="transmembrane region" description="Helical" evidence="7">
    <location>
        <begin position="178"/>
        <end position="197"/>
    </location>
</feature>
<dbReference type="InterPro" id="IPR035906">
    <property type="entry name" value="MetI-like_sf"/>
</dbReference>
<feature type="transmembrane region" description="Helical" evidence="7">
    <location>
        <begin position="271"/>
        <end position="295"/>
    </location>
</feature>
<dbReference type="PANTHER" id="PTHR43227">
    <property type="entry name" value="BLL4140 PROTEIN"/>
    <property type="match status" value="1"/>
</dbReference>
<proteinExistence type="inferred from homology"/>
<comment type="similarity">
    <text evidence="7">Belongs to the binding-protein-dependent transport system permease family.</text>
</comment>
<dbReference type="InterPro" id="IPR050809">
    <property type="entry name" value="UgpAE/MalFG_permease"/>
</dbReference>
<keyword evidence="10" id="KW-1185">Reference proteome</keyword>
<keyword evidence="2 7" id="KW-0813">Transport</keyword>
<dbReference type="PANTHER" id="PTHR43227:SF11">
    <property type="entry name" value="BLL4140 PROTEIN"/>
    <property type="match status" value="1"/>
</dbReference>
<accession>A0ABS4J7E1</accession>
<evidence type="ECO:0000256" key="3">
    <source>
        <dbReference type="ARBA" id="ARBA00022475"/>
    </source>
</evidence>
<name>A0ABS4J7E1_9BACL</name>
<evidence type="ECO:0000256" key="5">
    <source>
        <dbReference type="ARBA" id="ARBA00022989"/>
    </source>
</evidence>
<keyword evidence="3" id="KW-1003">Cell membrane</keyword>
<keyword evidence="4 7" id="KW-0812">Transmembrane</keyword>
<evidence type="ECO:0000313" key="9">
    <source>
        <dbReference type="EMBL" id="MBP1995764.1"/>
    </source>
</evidence>
<dbReference type="Proteomes" id="UP001519287">
    <property type="component" value="Unassembled WGS sequence"/>
</dbReference>
<feature type="transmembrane region" description="Helical" evidence="7">
    <location>
        <begin position="82"/>
        <end position="105"/>
    </location>
</feature>
<evidence type="ECO:0000256" key="1">
    <source>
        <dbReference type="ARBA" id="ARBA00004651"/>
    </source>
</evidence>
<evidence type="ECO:0000256" key="4">
    <source>
        <dbReference type="ARBA" id="ARBA00022692"/>
    </source>
</evidence>
<feature type="transmembrane region" description="Helical" evidence="7">
    <location>
        <begin position="218"/>
        <end position="239"/>
    </location>
</feature>
<feature type="transmembrane region" description="Helical" evidence="7">
    <location>
        <begin position="21"/>
        <end position="40"/>
    </location>
</feature>
<dbReference type="RefSeq" id="WP_209977578.1">
    <property type="nucleotide sequence ID" value="NZ_JAGGLB010000038.1"/>
</dbReference>
<evidence type="ECO:0000256" key="6">
    <source>
        <dbReference type="ARBA" id="ARBA00023136"/>
    </source>
</evidence>
<feature type="domain" description="ABC transmembrane type-1" evidence="8">
    <location>
        <begin position="77"/>
        <end position="292"/>
    </location>
</feature>
<dbReference type="PROSITE" id="PS50928">
    <property type="entry name" value="ABC_TM1"/>
    <property type="match status" value="1"/>
</dbReference>
<gene>
    <name evidence="9" type="ORF">J2Z66_007406</name>
</gene>
<evidence type="ECO:0000313" key="10">
    <source>
        <dbReference type="Proteomes" id="UP001519287"/>
    </source>
</evidence>
<evidence type="ECO:0000259" key="8">
    <source>
        <dbReference type="PROSITE" id="PS50928"/>
    </source>
</evidence>
<dbReference type="SUPFAM" id="SSF161098">
    <property type="entry name" value="MetI-like"/>
    <property type="match status" value="1"/>
</dbReference>
<keyword evidence="6 7" id="KW-0472">Membrane</keyword>
<comment type="caution">
    <text evidence="9">The sequence shown here is derived from an EMBL/GenBank/DDBJ whole genome shotgun (WGS) entry which is preliminary data.</text>
</comment>
<sequence>MKSSYAVRKWRHLVKDRHLMIIFLPCLIYLIVFRIIPILWNVTAFQDYKITKGILKSKLIYFEHFITFFHSPDFVVILKNTLVLGVLSVLTYPVAIIFALLLNELRSSTFKKGVQTISYLPFFISIVVLSGITWSFLSPDGGIVNQLLSFIGIEPQYFMAKSEWFAPIYIFTLNWQHLGYNSIVFIAAIAGISPELFDAAEMDGCNRFQKMIHVTLPGIAVTIAVMLIISAGNLIMIGFERALLLQTPATYGVSDVIGTYVYRVGIQQLNYGLASAVGLFESVVSLVLLMTVNYISNKVSKVSIW</sequence>
<keyword evidence="5 7" id="KW-1133">Transmembrane helix</keyword>
<feature type="transmembrane region" description="Helical" evidence="7">
    <location>
        <begin position="117"/>
        <end position="137"/>
    </location>
</feature>
<dbReference type="EMBL" id="JAGGLB010000038">
    <property type="protein sequence ID" value="MBP1995764.1"/>
    <property type="molecule type" value="Genomic_DNA"/>
</dbReference>
<dbReference type="Gene3D" id="1.10.3720.10">
    <property type="entry name" value="MetI-like"/>
    <property type="match status" value="1"/>
</dbReference>
<dbReference type="InterPro" id="IPR000515">
    <property type="entry name" value="MetI-like"/>
</dbReference>
<organism evidence="9 10">
    <name type="scientific">Paenibacillus eucommiae</name>
    <dbReference type="NCBI Taxonomy" id="1355755"/>
    <lineage>
        <taxon>Bacteria</taxon>
        <taxon>Bacillati</taxon>
        <taxon>Bacillota</taxon>
        <taxon>Bacilli</taxon>
        <taxon>Bacillales</taxon>
        <taxon>Paenibacillaceae</taxon>
        <taxon>Paenibacillus</taxon>
    </lineage>
</organism>
<evidence type="ECO:0000256" key="7">
    <source>
        <dbReference type="RuleBase" id="RU363032"/>
    </source>
</evidence>
<dbReference type="Pfam" id="PF00528">
    <property type="entry name" value="BPD_transp_1"/>
    <property type="match status" value="1"/>
</dbReference>
<dbReference type="CDD" id="cd06261">
    <property type="entry name" value="TM_PBP2"/>
    <property type="match status" value="1"/>
</dbReference>
<reference evidence="9 10" key="1">
    <citation type="submission" date="2021-03" db="EMBL/GenBank/DDBJ databases">
        <title>Genomic Encyclopedia of Type Strains, Phase IV (KMG-IV): sequencing the most valuable type-strain genomes for metagenomic binning, comparative biology and taxonomic classification.</title>
        <authorList>
            <person name="Goeker M."/>
        </authorList>
    </citation>
    <scope>NUCLEOTIDE SEQUENCE [LARGE SCALE GENOMIC DNA]</scope>
    <source>
        <strain evidence="9 10">DSM 26048</strain>
    </source>
</reference>
<protein>
    <submittedName>
        <fullName evidence="9">Aldouronate transport system permease protein</fullName>
    </submittedName>
</protein>
<comment type="subcellular location">
    <subcellularLocation>
        <location evidence="1 7">Cell membrane</location>
        <topology evidence="1 7">Multi-pass membrane protein</topology>
    </subcellularLocation>
</comment>
<evidence type="ECO:0000256" key="2">
    <source>
        <dbReference type="ARBA" id="ARBA00022448"/>
    </source>
</evidence>